<feature type="transmembrane region" description="Helical" evidence="13">
    <location>
        <begin position="27"/>
        <end position="46"/>
    </location>
</feature>
<dbReference type="GO" id="GO:0016020">
    <property type="term" value="C:membrane"/>
    <property type="evidence" value="ECO:0007669"/>
    <property type="project" value="UniProtKB-SubCell"/>
</dbReference>
<evidence type="ECO:0000256" key="1">
    <source>
        <dbReference type="ARBA" id="ARBA00004141"/>
    </source>
</evidence>
<keyword evidence="9" id="KW-0406">Ion transport</keyword>
<comment type="catalytic activity">
    <reaction evidence="12">
        <text>K(+)(in) = K(+)(out)</text>
        <dbReference type="Rhea" id="RHEA:29463"/>
        <dbReference type="ChEBI" id="CHEBI:29103"/>
    </reaction>
</comment>
<feature type="transmembrane region" description="Helical" evidence="13">
    <location>
        <begin position="139"/>
        <end position="162"/>
    </location>
</feature>
<evidence type="ECO:0000256" key="2">
    <source>
        <dbReference type="ARBA" id="ARBA00006920"/>
    </source>
</evidence>
<dbReference type="AlphaFoldDB" id="A0A382SVM8"/>
<evidence type="ECO:0008006" key="15">
    <source>
        <dbReference type="Google" id="ProtNLM"/>
    </source>
</evidence>
<dbReference type="InterPro" id="IPR010617">
    <property type="entry name" value="TMEM175-like"/>
</dbReference>
<keyword evidence="10 13" id="KW-0472">Membrane</keyword>
<evidence type="ECO:0000313" key="14">
    <source>
        <dbReference type="EMBL" id="SVD13612.1"/>
    </source>
</evidence>
<feature type="transmembrane region" description="Helical" evidence="13">
    <location>
        <begin position="183"/>
        <end position="203"/>
    </location>
</feature>
<feature type="transmembrane region" description="Helical" evidence="13">
    <location>
        <begin position="58"/>
        <end position="82"/>
    </location>
</feature>
<sequence length="235" mass="27765">MFRKYISKKSLFGEKDFRWRGGEVSRLESLVDGVFAISVTLLIVSREVPQNFQDFVNVMWTFPGFIITFTFLFMIWYAHYLFHRRYGLEDFKTILLNSLLIFVILFYIYPLKFLAEVLIGDFLLGNVREEIISLTNMRTIMLIYSSGVFMIWGIITMLYKHAYNHRDVLELNNFEKNTTKEYMLVYMILSAYGLLSVILAYFLPLHWSPLAGFIYFGIGPTIYIAMKIHKKKINQ</sequence>
<keyword evidence="7" id="KW-0630">Potassium</keyword>
<keyword evidence="3" id="KW-0813">Transport</keyword>
<gene>
    <name evidence="14" type="ORF">METZ01_LOCUS366466</name>
</gene>
<evidence type="ECO:0000256" key="11">
    <source>
        <dbReference type="ARBA" id="ARBA00023303"/>
    </source>
</evidence>
<keyword evidence="4" id="KW-0633">Potassium transport</keyword>
<keyword evidence="11" id="KW-0407">Ion channel</keyword>
<evidence type="ECO:0000256" key="6">
    <source>
        <dbReference type="ARBA" id="ARBA00022826"/>
    </source>
</evidence>
<comment type="similarity">
    <text evidence="2">Belongs to the TMEM175 family.</text>
</comment>
<evidence type="ECO:0000256" key="8">
    <source>
        <dbReference type="ARBA" id="ARBA00022989"/>
    </source>
</evidence>
<proteinExistence type="inferred from homology"/>
<evidence type="ECO:0000256" key="5">
    <source>
        <dbReference type="ARBA" id="ARBA00022692"/>
    </source>
</evidence>
<evidence type="ECO:0000256" key="13">
    <source>
        <dbReference type="SAM" id="Phobius"/>
    </source>
</evidence>
<dbReference type="GO" id="GO:0015252">
    <property type="term" value="F:proton channel activity"/>
    <property type="evidence" value="ECO:0007669"/>
    <property type="project" value="InterPro"/>
</dbReference>
<accession>A0A382SVM8</accession>
<evidence type="ECO:0000256" key="7">
    <source>
        <dbReference type="ARBA" id="ARBA00022958"/>
    </source>
</evidence>
<evidence type="ECO:0000256" key="9">
    <source>
        <dbReference type="ARBA" id="ARBA00023065"/>
    </source>
</evidence>
<evidence type="ECO:0000256" key="12">
    <source>
        <dbReference type="ARBA" id="ARBA00034430"/>
    </source>
</evidence>
<dbReference type="GO" id="GO:0005267">
    <property type="term" value="F:potassium channel activity"/>
    <property type="evidence" value="ECO:0007669"/>
    <property type="project" value="UniProtKB-KW"/>
</dbReference>
<keyword evidence="6" id="KW-0631">Potassium channel</keyword>
<organism evidence="14">
    <name type="scientific">marine metagenome</name>
    <dbReference type="NCBI Taxonomy" id="408172"/>
    <lineage>
        <taxon>unclassified sequences</taxon>
        <taxon>metagenomes</taxon>
        <taxon>ecological metagenomes</taxon>
    </lineage>
</organism>
<dbReference type="EMBL" id="UINC01131729">
    <property type="protein sequence ID" value="SVD13612.1"/>
    <property type="molecule type" value="Genomic_DNA"/>
</dbReference>
<protein>
    <recommendedName>
        <fullName evidence="15">DUF1211 domain-containing protein</fullName>
    </recommendedName>
</protein>
<evidence type="ECO:0000256" key="10">
    <source>
        <dbReference type="ARBA" id="ARBA00023136"/>
    </source>
</evidence>
<keyword evidence="5 13" id="KW-0812">Transmembrane</keyword>
<name>A0A382SVM8_9ZZZZ</name>
<feature type="transmembrane region" description="Helical" evidence="13">
    <location>
        <begin position="94"/>
        <end position="119"/>
    </location>
</feature>
<keyword evidence="8 13" id="KW-1133">Transmembrane helix</keyword>
<reference evidence="14" key="1">
    <citation type="submission" date="2018-05" db="EMBL/GenBank/DDBJ databases">
        <authorList>
            <person name="Lanie J.A."/>
            <person name="Ng W.-L."/>
            <person name="Kazmierczak K.M."/>
            <person name="Andrzejewski T.M."/>
            <person name="Davidsen T.M."/>
            <person name="Wayne K.J."/>
            <person name="Tettelin H."/>
            <person name="Glass J.I."/>
            <person name="Rusch D."/>
            <person name="Podicherti R."/>
            <person name="Tsui H.-C.T."/>
            <person name="Winkler M.E."/>
        </authorList>
    </citation>
    <scope>NUCLEOTIDE SEQUENCE</scope>
</reference>
<evidence type="ECO:0000256" key="4">
    <source>
        <dbReference type="ARBA" id="ARBA00022538"/>
    </source>
</evidence>
<dbReference type="Pfam" id="PF06736">
    <property type="entry name" value="TMEM175"/>
    <property type="match status" value="1"/>
</dbReference>
<feature type="transmembrane region" description="Helical" evidence="13">
    <location>
        <begin position="209"/>
        <end position="226"/>
    </location>
</feature>
<evidence type="ECO:0000256" key="3">
    <source>
        <dbReference type="ARBA" id="ARBA00022448"/>
    </source>
</evidence>
<comment type="subcellular location">
    <subcellularLocation>
        <location evidence="1">Membrane</location>
        <topology evidence="1">Multi-pass membrane protein</topology>
    </subcellularLocation>
</comment>